<evidence type="ECO:0000313" key="2">
    <source>
        <dbReference type="EMBL" id="MFD1037484.1"/>
    </source>
</evidence>
<feature type="region of interest" description="Disordered" evidence="1">
    <location>
        <begin position="1"/>
        <end position="49"/>
    </location>
</feature>
<gene>
    <name evidence="2" type="ORF">ACFQ3N_03470</name>
</gene>
<keyword evidence="3" id="KW-1185">Reference proteome</keyword>
<reference evidence="3" key="1">
    <citation type="journal article" date="2019" name="Int. J. Syst. Evol. Microbiol.">
        <title>The Global Catalogue of Microorganisms (GCM) 10K type strain sequencing project: providing services to taxonomists for standard genome sequencing and annotation.</title>
        <authorList>
            <consortium name="The Broad Institute Genomics Platform"/>
            <consortium name="The Broad Institute Genome Sequencing Center for Infectious Disease"/>
            <person name="Wu L."/>
            <person name="Ma J."/>
        </authorList>
    </citation>
    <scope>NUCLEOTIDE SEQUENCE [LARGE SCALE GENOMIC DNA]</scope>
    <source>
        <strain evidence="3">CCUG 56754</strain>
    </source>
</reference>
<proteinExistence type="predicted"/>
<dbReference type="RefSeq" id="WP_390359563.1">
    <property type="nucleotide sequence ID" value="NZ_JBHTKJ010000007.1"/>
</dbReference>
<evidence type="ECO:0000313" key="3">
    <source>
        <dbReference type="Proteomes" id="UP001597040"/>
    </source>
</evidence>
<accession>A0ABW3LJ44</accession>
<organism evidence="2 3">
    <name type="scientific">Virgibacillus byunsanensis</name>
    <dbReference type="NCBI Taxonomy" id="570945"/>
    <lineage>
        <taxon>Bacteria</taxon>
        <taxon>Bacillati</taxon>
        <taxon>Bacillota</taxon>
        <taxon>Bacilli</taxon>
        <taxon>Bacillales</taxon>
        <taxon>Bacillaceae</taxon>
        <taxon>Virgibacillus</taxon>
    </lineage>
</organism>
<sequence length="49" mass="5382">MESELRNTFHVREFPPLTVDEQEMGGTNEGPNSLEYLLGAGQSKNTGEA</sequence>
<name>A0ABW3LJ44_9BACI</name>
<feature type="compositionally biased region" description="Basic and acidic residues" evidence="1">
    <location>
        <begin position="1"/>
        <end position="13"/>
    </location>
</feature>
<dbReference type="EMBL" id="JBHTKJ010000007">
    <property type="protein sequence ID" value="MFD1037484.1"/>
    <property type="molecule type" value="Genomic_DNA"/>
</dbReference>
<evidence type="ECO:0000256" key="1">
    <source>
        <dbReference type="SAM" id="MobiDB-lite"/>
    </source>
</evidence>
<protein>
    <submittedName>
        <fullName evidence="2">Uncharacterized protein</fullName>
    </submittedName>
</protein>
<dbReference type="Proteomes" id="UP001597040">
    <property type="component" value="Unassembled WGS sequence"/>
</dbReference>
<comment type="caution">
    <text evidence="2">The sequence shown here is derived from an EMBL/GenBank/DDBJ whole genome shotgun (WGS) entry which is preliminary data.</text>
</comment>